<protein>
    <submittedName>
        <fullName evidence="3">Uncharacterized protein</fullName>
    </submittedName>
</protein>
<accession>A0AAN6VZV4</accession>
<sequence>MEVISLSFLTFATLFLGIALMAFSWRKSASASNPIAKMISSTAFIGSQTGGESVINYSYTDLPWTLMMWDVYYFFHYLWAIFYVVWPMTPTDSGELSELSFTCGNMLSLGVHMVLVVLQLGFIVALPFMVLLPVWMAVGMMAGFMGANKLLCMILNGRGDQVEYHSDPEYAEAKKEHEGEVWIFINGVAAGEHWMKSNLNRLAVTFKRPILGIHNKTAGIIFDVVECCIQRNWQCCMLTVLPDATKDVRVCYRIIKAKLYDPQNTKVVFILHSQGGIQGSLIIDWLLQELPQDILSKLEVYTFGNAANHFNNPHRHVRSQKVALRNPLAAKTDSTLKEDDATISNGTGNTEPEPQPTTRQQPQEEKIPSLTSLTSSTCSARPSQISDRAVGHIEHYAHTTDFVALWGVLHFTTSTLDSPTMPRFIGRVFARSSPRGGHQFVQHYLDGMFPLQRDASGNLLRDADGKLIGCVEEGDNEFMESEVIIGGNEGAAIEGDLEGEQVEIHSVSPIVPRKRATFRREGVVKMRVRELSRLWQYRDGGSPEEFKGRRKGEVRKGVTL</sequence>
<keyword evidence="4" id="KW-1185">Reference proteome</keyword>
<dbReference type="EMBL" id="MU866390">
    <property type="protein sequence ID" value="KAK4172829.1"/>
    <property type="molecule type" value="Genomic_DNA"/>
</dbReference>
<gene>
    <name evidence="3" type="ORF">QBC36DRAFT_196069</name>
</gene>
<keyword evidence="2" id="KW-0472">Membrane</keyword>
<evidence type="ECO:0000256" key="1">
    <source>
        <dbReference type="SAM" id="MobiDB-lite"/>
    </source>
</evidence>
<dbReference type="InterPro" id="IPR029058">
    <property type="entry name" value="AB_hydrolase_fold"/>
</dbReference>
<evidence type="ECO:0000256" key="2">
    <source>
        <dbReference type="SAM" id="Phobius"/>
    </source>
</evidence>
<dbReference type="Proteomes" id="UP001302321">
    <property type="component" value="Unassembled WGS sequence"/>
</dbReference>
<keyword evidence="2" id="KW-0812">Transmembrane</keyword>
<evidence type="ECO:0000313" key="3">
    <source>
        <dbReference type="EMBL" id="KAK4172829.1"/>
    </source>
</evidence>
<organism evidence="3 4">
    <name type="scientific">Triangularia setosa</name>
    <dbReference type="NCBI Taxonomy" id="2587417"/>
    <lineage>
        <taxon>Eukaryota</taxon>
        <taxon>Fungi</taxon>
        <taxon>Dikarya</taxon>
        <taxon>Ascomycota</taxon>
        <taxon>Pezizomycotina</taxon>
        <taxon>Sordariomycetes</taxon>
        <taxon>Sordariomycetidae</taxon>
        <taxon>Sordariales</taxon>
        <taxon>Podosporaceae</taxon>
        <taxon>Triangularia</taxon>
    </lineage>
</organism>
<feature type="transmembrane region" description="Helical" evidence="2">
    <location>
        <begin position="6"/>
        <end position="25"/>
    </location>
</feature>
<comment type="caution">
    <text evidence="3">The sequence shown here is derived from an EMBL/GenBank/DDBJ whole genome shotgun (WGS) entry which is preliminary data.</text>
</comment>
<dbReference type="PANTHER" id="PTHR42044:SF1">
    <property type="entry name" value="DUF676 DOMAIN-CONTAINING PROTEIN"/>
    <property type="match status" value="1"/>
</dbReference>
<evidence type="ECO:0000313" key="4">
    <source>
        <dbReference type="Proteomes" id="UP001302321"/>
    </source>
</evidence>
<proteinExistence type="predicted"/>
<feature type="transmembrane region" description="Helical" evidence="2">
    <location>
        <begin position="109"/>
        <end position="135"/>
    </location>
</feature>
<feature type="transmembrane region" description="Helical" evidence="2">
    <location>
        <begin position="71"/>
        <end position="89"/>
    </location>
</feature>
<feature type="region of interest" description="Disordered" evidence="1">
    <location>
        <begin position="328"/>
        <end position="380"/>
    </location>
</feature>
<dbReference type="PANTHER" id="PTHR42044">
    <property type="entry name" value="DUF676 DOMAIN-CONTAINING PROTEIN-RELATED"/>
    <property type="match status" value="1"/>
</dbReference>
<reference evidence="3" key="2">
    <citation type="submission" date="2023-05" db="EMBL/GenBank/DDBJ databases">
        <authorList>
            <consortium name="Lawrence Berkeley National Laboratory"/>
            <person name="Steindorff A."/>
            <person name="Hensen N."/>
            <person name="Bonometti L."/>
            <person name="Westerberg I."/>
            <person name="Brannstrom I.O."/>
            <person name="Guillou S."/>
            <person name="Cros-Aarteil S."/>
            <person name="Calhoun S."/>
            <person name="Haridas S."/>
            <person name="Kuo A."/>
            <person name="Mondo S."/>
            <person name="Pangilinan J."/>
            <person name="Riley R."/>
            <person name="Labutti K."/>
            <person name="Andreopoulos B."/>
            <person name="Lipzen A."/>
            <person name="Chen C."/>
            <person name="Yanf M."/>
            <person name="Daum C."/>
            <person name="Ng V."/>
            <person name="Clum A."/>
            <person name="Ohm R."/>
            <person name="Martin F."/>
            <person name="Silar P."/>
            <person name="Natvig D."/>
            <person name="Lalanne C."/>
            <person name="Gautier V."/>
            <person name="Ament-Velasquez S.L."/>
            <person name="Kruys A."/>
            <person name="Hutchinson M.I."/>
            <person name="Powell A.J."/>
            <person name="Barry K."/>
            <person name="Miller A.N."/>
            <person name="Grigoriev I.V."/>
            <person name="Debuchy R."/>
            <person name="Gladieux P."/>
            <person name="Thoren M.H."/>
            <person name="Johannesson H."/>
        </authorList>
    </citation>
    <scope>NUCLEOTIDE SEQUENCE</scope>
    <source>
        <strain evidence="3">CBS 892.96</strain>
    </source>
</reference>
<feature type="compositionally biased region" description="Low complexity" evidence="1">
    <location>
        <begin position="369"/>
        <end position="379"/>
    </location>
</feature>
<feature type="compositionally biased region" description="Low complexity" evidence="1">
    <location>
        <begin position="350"/>
        <end position="361"/>
    </location>
</feature>
<reference evidence="3" key="1">
    <citation type="journal article" date="2023" name="Mol. Phylogenet. Evol.">
        <title>Genome-scale phylogeny and comparative genomics of the fungal order Sordariales.</title>
        <authorList>
            <person name="Hensen N."/>
            <person name="Bonometti L."/>
            <person name="Westerberg I."/>
            <person name="Brannstrom I.O."/>
            <person name="Guillou S."/>
            <person name="Cros-Aarteil S."/>
            <person name="Calhoun S."/>
            <person name="Haridas S."/>
            <person name="Kuo A."/>
            <person name="Mondo S."/>
            <person name="Pangilinan J."/>
            <person name="Riley R."/>
            <person name="LaButti K."/>
            <person name="Andreopoulos B."/>
            <person name="Lipzen A."/>
            <person name="Chen C."/>
            <person name="Yan M."/>
            <person name="Daum C."/>
            <person name="Ng V."/>
            <person name="Clum A."/>
            <person name="Steindorff A."/>
            <person name="Ohm R.A."/>
            <person name="Martin F."/>
            <person name="Silar P."/>
            <person name="Natvig D.O."/>
            <person name="Lalanne C."/>
            <person name="Gautier V."/>
            <person name="Ament-Velasquez S.L."/>
            <person name="Kruys A."/>
            <person name="Hutchinson M.I."/>
            <person name="Powell A.J."/>
            <person name="Barry K."/>
            <person name="Miller A.N."/>
            <person name="Grigoriev I.V."/>
            <person name="Debuchy R."/>
            <person name="Gladieux P."/>
            <person name="Hiltunen Thoren M."/>
            <person name="Johannesson H."/>
        </authorList>
    </citation>
    <scope>NUCLEOTIDE SEQUENCE</scope>
    <source>
        <strain evidence="3">CBS 892.96</strain>
    </source>
</reference>
<dbReference type="AlphaFoldDB" id="A0AAN6VZV4"/>
<dbReference type="SUPFAM" id="SSF53474">
    <property type="entry name" value="alpha/beta-Hydrolases"/>
    <property type="match status" value="1"/>
</dbReference>
<keyword evidence="2" id="KW-1133">Transmembrane helix</keyword>
<name>A0AAN6VZV4_9PEZI</name>